<dbReference type="RefSeq" id="WP_094021874.1">
    <property type="nucleotide sequence ID" value="NZ_FXYF01000008.1"/>
</dbReference>
<dbReference type="OrthoDB" id="7726503at2"/>
<dbReference type="EMBL" id="FXYF01000008">
    <property type="protein sequence ID" value="SMX44809.1"/>
    <property type="molecule type" value="Genomic_DNA"/>
</dbReference>
<evidence type="ECO:0000256" key="1">
    <source>
        <dbReference type="SAM" id="SignalP"/>
    </source>
</evidence>
<feature type="signal peptide" evidence="1">
    <location>
        <begin position="1"/>
        <end position="17"/>
    </location>
</feature>
<protein>
    <recommendedName>
        <fullName evidence="4">Thioredoxin domain-containing protein</fullName>
    </recommendedName>
</protein>
<accession>A0A238KPN9</accession>
<dbReference type="InterPro" id="IPR036249">
    <property type="entry name" value="Thioredoxin-like_sf"/>
</dbReference>
<proteinExistence type="predicted"/>
<gene>
    <name evidence="2" type="ORF">MAA8898_03065</name>
</gene>
<organism evidence="2 3">
    <name type="scientific">Maliponia aquimaris</name>
    <dbReference type="NCBI Taxonomy" id="1673631"/>
    <lineage>
        <taxon>Bacteria</taxon>
        <taxon>Pseudomonadati</taxon>
        <taxon>Pseudomonadota</taxon>
        <taxon>Alphaproteobacteria</taxon>
        <taxon>Rhodobacterales</taxon>
        <taxon>Paracoccaceae</taxon>
        <taxon>Maliponia</taxon>
    </lineage>
</organism>
<dbReference type="SUPFAM" id="SSF52833">
    <property type="entry name" value="Thioredoxin-like"/>
    <property type="match status" value="1"/>
</dbReference>
<keyword evidence="1" id="KW-0732">Signal</keyword>
<feature type="chain" id="PRO_5012444071" description="Thioredoxin domain-containing protein" evidence="1">
    <location>
        <begin position="18"/>
        <end position="156"/>
    </location>
</feature>
<name>A0A238KPN9_9RHOB</name>
<keyword evidence="3" id="KW-1185">Reference proteome</keyword>
<dbReference type="AlphaFoldDB" id="A0A238KPN9"/>
<evidence type="ECO:0008006" key="4">
    <source>
        <dbReference type="Google" id="ProtNLM"/>
    </source>
</evidence>
<dbReference type="Proteomes" id="UP000207598">
    <property type="component" value="Unassembled WGS sequence"/>
</dbReference>
<evidence type="ECO:0000313" key="2">
    <source>
        <dbReference type="EMBL" id="SMX44809.1"/>
    </source>
</evidence>
<sequence length="156" mass="16185">MSRVLVALTLAATAAGAQTASDSGPGADFRARLKALQTPAPVIADPYAEDIASDLARIAAEDSLFDPSRTGFGPDGVPVIAILTGPDCPDCAAALTALEALVTRLGVRAAVVDTAHPEDAAIMTRLGLDTLPSYVMPDRLIRGDMPVLVLERYLSE</sequence>
<reference evidence="2 3" key="1">
    <citation type="submission" date="2017-05" db="EMBL/GenBank/DDBJ databases">
        <authorList>
            <person name="Song R."/>
            <person name="Chenine A.L."/>
            <person name="Ruprecht R.M."/>
        </authorList>
    </citation>
    <scope>NUCLEOTIDE SEQUENCE [LARGE SCALE GENOMIC DNA]</scope>
    <source>
        <strain evidence="2 3">CECT 8898</strain>
    </source>
</reference>
<evidence type="ECO:0000313" key="3">
    <source>
        <dbReference type="Proteomes" id="UP000207598"/>
    </source>
</evidence>